<feature type="region of interest" description="Disordered" evidence="1">
    <location>
        <begin position="1"/>
        <end position="52"/>
    </location>
</feature>
<dbReference type="EMBL" id="BGPR01000005">
    <property type="protein sequence ID" value="GBL74241.1"/>
    <property type="molecule type" value="Genomic_DNA"/>
</dbReference>
<dbReference type="Proteomes" id="UP000499080">
    <property type="component" value="Unassembled WGS sequence"/>
</dbReference>
<name>A0A4Y2A314_ARAVE</name>
<protein>
    <submittedName>
        <fullName evidence="2">Uncharacterized protein</fullName>
    </submittedName>
</protein>
<evidence type="ECO:0000313" key="2">
    <source>
        <dbReference type="EMBL" id="GBL74241.1"/>
    </source>
</evidence>
<evidence type="ECO:0000256" key="1">
    <source>
        <dbReference type="SAM" id="MobiDB-lite"/>
    </source>
</evidence>
<dbReference type="OrthoDB" id="10586195at2759"/>
<keyword evidence="3" id="KW-1185">Reference proteome</keyword>
<gene>
    <name evidence="2" type="ORF">AVEN_235245_1</name>
</gene>
<organism evidence="2 3">
    <name type="scientific">Araneus ventricosus</name>
    <name type="common">Orbweaver spider</name>
    <name type="synonym">Epeira ventricosa</name>
    <dbReference type="NCBI Taxonomy" id="182803"/>
    <lineage>
        <taxon>Eukaryota</taxon>
        <taxon>Metazoa</taxon>
        <taxon>Ecdysozoa</taxon>
        <taxon>Arthropoda</taxon>
        <taxon>Chelicerata</taxon>
        <taxon>Arachnida</taxon>
        <taxon>Araneae</taxon>
        <taxon>Araneomorphae</taxon>
        <taxon>Entelegynae</taxon>
        <taxon>Araneoidea</taxon>
        <taxon>Araneidae</taxon>
        <taxon>Araneus</taxon>
    </lineage>
</organism>
<reference evidence="2 3" key="1">
    <citation type="journal article" date="2019" name="Sci. Rep.">
        <title>Orb-weaving spider Araneus ventricosus genome elucidates the spidroin gene catalogue.</title>
        <authorList>
            <person name="Kono N."/>
            <person name="Nakamura H."/>
            <person name="Ohtoshi R."/>
            <person name="Moran D.A.P."/>
            <person name="Shinohara A."/>
            <person name="Yoshida Y."/>
            <person name="Fujiwara M."/>
            <person name="Mori M."/>
            <person name="Tomita M."/>
            <person name="Arakawa K."/>
        </authorList>
    </citation>
    <scope>NUCLEOTIDE SEQUENCE [LARGE SCALE GENOMIC DNA]</scope>
</reference>
<feature type="compositionally biased region" description="Low complexity" evidence="1">
    <location>
        <begin position="33"/>
        <end position="49"/>
    </location>
</feature>
<evidence type="ECO:0000313" key="3">
    <source>
        <dbReference type="Proteomes" id="UP000499080"/>
    </source>
</evidence>
<accession>A0A4Y2A314</accession>
<sequence>MFSAGREGTARKRNKVSPGNGVKKKKVPKATPPKRGNFSSSSASNASFGESVRDSQVLKALFEKSRKKFYPFLPFFARGPSKLNGLLSRIHMNSESIPTPDLNQK</sequence>
<dbReference type="AlphaFoldDB" id="A0A4Y2A314"/>
<comment type="caution">
    <text evidence="2">The sequence shown here is derived from an EMBL/GenBank/DDBJ whole genome shotgun (WGS) entry which is preliminary data.</text>
</comment>
<proteinExistence type="predicted"/>